<accession>A0ABU9BPR8</accession>
<gene>
    <name evidence="5" type="ORF">AACH06_13645</name>
</gene>
<evidence type="ECO:0000256" key="2">
    <source>
        <dbReference type="ARBA" id="ARBA00022679"/>
    </source>
</evidence>
<keyword evidence="1 5" id="KW-0489">Methyltransferase</keyword>
<dbReference type="InterPro" id="IPR029063">
    <property type="entry name" value="SAM-dependent_MTases_sf"/>
</dbReference>
<dbReference type="InterPro" id="IPR013216">
    <property type="entry name" value="Methyltransf_11"/>
</dbReference>
<feature type="domain" description="Methyltransferase type 11" evidence="4">
    <location>
        <begin position="49"/>
        <end position="134"/>
    </location>
</feature>
<dbReference type="GO" id="GO:0008168">
    <property type="term" value="F:methyltransferase activity"/>
    <property type="evidence" value="ECO:0007669"/>
    <property type="project" value="UniProtKB-KW"/>
</dbReference>
<dbReference type="GO" id="GO:0032259">
    <property type="term" value="P:methylation"/>
    <property type="evidence" value="ECO:0007669"/>
    <property type="project" value="UniProtKB-KW"/>
</dbReference>
<sequence>MSHAQDYYANYGGLEVADYVERHIRGSASEMDRMRRTVELVPPQVATLLDVGAGHGVFLEELRTARGIAGVGIEITPAKVDYARSRGVDLRLGDAGALAFGDRSFDAVVSCEVLEHLPFGVYEAALSEFARVAREWIIVTVPYDERRRFVQCPYCSARVNPDYHFRSFGPDSMRGLLPGFRLERTLALGRQRRSALVALGRRFFDRWPRFLVCPSCGFQEPTAVAPSATSAASGQGDAVVLARQAAAWVPARSRPVWLVGVFRRESRHV</sequence>
<evidence type="ECO:0000313" key="6">
    <source>
        <dbReference type="Proteomes" id="UP001371218"/>
    </source>
</evidence>
<dbReference type="Gene3D" id="3.40.50.150">
    <property type="entry name" value="Vaccinia Virus protein VP39"/>
    <property type="match status" value="1"/>
</dbReference>
<proteinExistence type="predicted"/>
<keyword evidence="3" id="KW-0949">S-adenosyl-L-methionine</keyword>
<dbReference type="Pfam" id="PF08241">
    <property type="entry name" value="Methyltransf_11"/>
    <property type="match status" value="1"/>
</dbReference>
<dbReference type="PANTHER" id="PTHR43464:SF19">
    <property type="entry name" value="UBIQUINONE BIOSYNTHESIS O-METHYLTRANSFERASE, MITOCHONDRIAL"/>
    <property type="match status" value="1"/>
</dbReference>
<dbReference type="RefSeq" id="WP_341426263.1">
    <property type="nucleotide sequence ID" value="NZ_JBBUTG010000007.1"/>
</dbReference>
<keyword evidence="6" id="KW-1185">Reference proteome</keyword>
<dbReference type="Proteomes" id="UP001371218">
    <property type="component" value="Unassembled WGS sequence"/>
</dbReference>
<dbReference type="SUPFAM" id="SSF53335">
    <property type="entry name" value="S-adenosyl-L-methionine-dependent methyltransferases"/>
    <property type="match status" value="1"/>
</dbReference>
<dbReference type="CDD" id="cd02440">
    <property type="entry name" value="AdoMet_MTases"/>
    <property type="match status" value="1"/>
</dbReference>
<dbReference type="EC" id="2.1.-.-" evidence="5"/>
<keyword evidence="2 5" id="KW-0808">Transferase</keyword>
<evidence type="ECO:0000313" key="5">
    <source>
        <dbReference type="EMBL" id="MEK8031866.1"/>
    </source>
</evidence>
<name>A0ABU9BPR8_9BURK</name>
<evidence type="ECO:0000259" key="4">
    <source>
        <dbReference type="Pfam" id="PF08241"/>
    </source>
</evidence>
<dbReference type="PANTHER" id="PTHR43464">
    <property type="entry name" value="METHYLTRANSFERASE"/>
    <property type="match status" value="1"/>
</dbReference>
<evidence type="ECO:0000256" key="1">
    <source>
        <dbReference type="ARBA" id="ARBA00022603"/>
    </source>
</evidence>
<reference evidence="5 6" key="1">
    <citation type="submission" date="2024-04" db="EMBL/GenBank/DDBJ databases">
        <title>Novel species of the genus Ideonella isolated from streams.</title>
        <authorList>
            <person name="Lu H."/>
        </authorList>
    </citation>
    <scope>NUCLEOTIDE SEQUENCE [LARGE SCALE GENOMIC DNA]</scope>
    <source>
        <strain evidence="5 6">DXS29W</strain>
    </source>
</reference>
<comment type="caution">
    <text evidence="5">The sequence shown here is derived from an EMBL/GenBank/DDBJ whole genome shotgun (WGS) entry which is preliminary data.</text>
</comment>
<protein>
    <submittedName>
        <fullName evidence="5">Class I SAM-dependent methyltransferase</fullName>
        <ecNumber evidence="5">2.1.-.-</ecNumber>
    </submittedName>
</protein>
<dbReference type="EMBL" id="JBBUTG010000007">
    <property type="protein sequence ID" value="MEK8031866.1"/>
    <property type="molecule type" value="Genomic_DNA"/>
</dbReference>
<organism evidence="5 6">
    <name type="scientific">Ideonella lacteola</name>
    <dbReference type="NCBI Taxonomy" id="2984193"/>
    <lineage>
        <taxon>Bacteria</taxon>
        <taxon>Pseudomonadati</taxon>
        <taxon>Pseudomonadota</taxon>
        <taxon>Betaproteobacteria</taxon>
        <taxon>Burkholderiales</taxon>
        <taxon>Sphaerotilaceae</taxon>
        <taxon>Ideonella</taxon>
    </lineage>
</organism>
<evidence type="ECO:0000256" key="3">
    <source>
        <dbReference type="ARBA" id="ARBA00022691"/>
    </source>
</evidence>